<feature type="transmembrane region" description="Helical" evidence="1">
    <location>
        <begin position="6"/>
        <end position="30"/>
    </location>
</feature>
<dbReference type="HOGENOM" id="CLU_3388809_0_0_9"/>
<reference evidence="2" key="1">
    <citation type="submission" date="2013-01" db="EMBL/GenBank/DDBJ databases">
        <title>The Genome Sequence of Clostridium clostridioforme 90A6.</title>
        <authorList>
            <consortium name="The Broad Institute Genome Sequencing Platform"/>
            <person name="Earl A."/>
            <person name="Ward D."/>
            <person name="Feldgarden M."/>
            <person name="Gevers D."/>
            <person name="Courvalin P."/>
            <person name="Lambert T."/>
            <person name="Walker B."/>
            <person name="Young S.K."/>
            <person name="Zeng Q."/>
            <person name="Gargeya S."/>
            <person name="Fitzgerald M."/>
            <person name="Haas B."/>
            <person name="Abouelleil A."/>
            <person name="Alvarado L."/>
            <person name="Arachchi H.M."/>
            <person name="Berlin A.M."/>
            <person name="Chapman S.B."/>
            <person name="Dewar J."/>
            <person name="Goldberg J."/>
            <person name="Griggs A."/>
            <person name="Gujja S."/>
            <person name="Hansen M."/>
            <person name="Howarth C."/>
            <person name="Imamovic A."/>
            <person name="Larimer J."/>
            <person name="McCowan C."/>
            <person name="Murphy C."/>
            <person name="Neiman D."/>
            <person name="Pearson M."/>
            <person name="Priest M."/>
            <person name="Roberts A."/>
            <person name="Saif S."/>
            <person name="Shea T."/>
            <person name="Sisk P."/>
            <person name="Sykes S."/>
            <person name="Wortman J."/>
            <person name="Nusbaum C."/>
            <person name="Birren B."/>
        </authorList>
    </citation>
    <scope>NUCLEOTIDE SEQUENCE [LARGE SCALE GENOMIC DNA]</scope>
    <source>
        <strain evidence="2">90A6</strain>
    </source>
</reference>
<evidence type="ECO:0000256" key="1">
    <source>
        <dbReference type="SAM" id="Phobius"/>
    </source>
</evidence>
<keyword evidence="1" id="KW-1133">Transmembrane helix</keyword>
<protein>
    <submittedName>
        <fullName evidence="2">Uncharacterized protein</fullName>
    </submittedName>
</protein>
<evidence type="ECO:0000313" key="3">
    <source>
        <dbReference type="Proteomes" id="UP000013180"/>
    </source>
</evidence>
<dbReference type="Proteomes" id="UP000013180">
    <property type="component" value="Unassembled WGS sequence"/>
</dbReference>
<gene>
    <name evidence="2" type="ORF">HMPREF1083_02279</name>
</gene>
<accession>R0CVH3</accession>
<dbReference type="AlphaFoldDB" id="R0CVH3"/>
<keyword evidence="1" id="KW-0812">Transmembrane</keyword>
<evidence type="ECO:0000313" key="2">
    <source>
        <dbReference type="EMBL" id="ENZ65088.1"/>
    </source>
</evidence>
<keyword evidence="3" id="KW-1185">Reference proteome</keyword>
<name>R0CVH3_9FIRM</name>
<proteinExistence type="predicted"/>
<organism evidence="2 3">
    <name type="scientific">[Clostridium] clostridioforme 90A6</name>
    <dbReference type="NCBI Taxonomy" id="999406"/>
    <lineage>
        <taxon>Bacteria</taxon>
        <taxon>Bacillati</taxon>
        <taxon>Bacillota</taxon>
        <taxon>Clostridia</taxon>
        <taxon>Lachnospirales</taxon>
        <taxon>Lachnospiraceae</taxon>
        <taxon>Enterocloster</taxon>
    </lineage>
</organism>
<sequence>MYINPFVAGVICTILGEMLAVIAAAVYQYFKKRR</sequence>
<keyword evidence="1" id="KW-0472">Membrane</keyword>
<comment type="caution">
    <text evidence="2">The sequence shown here is derived from an EMBL/GenBank/DDBJ whole genome shotgun (WGS) entry which is preliminary data.</text>
</comment>
<dbReference type="EMBL" id="AGYL01000016">
    <property type="protein sequence ID" value="ENZ65088.1"/>
    <property type="molecule type" value="Genomic_DNA"/>
</dbReference>